<sequence>MSAFKRVNVKGGISRQSILAPLREAQIVSSKPVFPAEILSTILDYLPVPGQLRFARVSKRMREMVYDDTRWVQRLQLMGCWDEKEARKSAEAARRKRSETLQSIHEEEAKRAGIGVNGTANGTNGSDNPEGPSVTLFDAAIEAAEHEGKTNGGPLKVAPPNEDGFDAIETSPRGRPAAYKSQDTASRIDIFAHVYSLRGFARQEYGKVYGALAPFYLDAIRCENHTHATVFRTYRDPTQQARMLFNISKFSNSDMSEGWQKRKEKFDALVGAFEMAVSKEFEQALDAGDVAGKMRKYAHVLAYLNGGHSGVELFISKSSIIGSRYRLGNALDCLNRKGPGSFSTEESYSFFSNVSTAFNEQVGIIDQIFPTSVNAIVPFVQRVGKAVISDYLTTLYDEAHRTNIESYLRAVSATCDQFLEMTRFLRPTSASGDDFYETLDEVIATIFEPHIDLYLKEELEFFKKRSSAEVNNWEKQLSEQDASMQSMFMSNVNRQADKRDFLTSFKKVVMMPVNVLPTFPMSSPFGGKPATAKALVNGEALATTEISGSQTSTRPSSPGVINGTTLSVNRPTTELPEPPTTELAAKAAIMNSRLEGIRSLFSIEVALNLVHTAKSSIERAAVFVKVGGHFASDARLQCELVFISLLQTLGTRHIKAGFDQAVDHLSKYKPKEVDEQQGSGVTPLVTFLELVNVGDLIQQMLDVFYEQELITTKLSDRNDFLNPAVKEKKRFEQMLDERVAAGLNKGIEVLMAEVEYLNATSQKPQDFNPGAASGGDPDVMDIGPSQAAIQVIETVSSHTRMLVGSTDKNMLDVFNQEVGMRLFAALCKHLKRQRISVNGSLKLISDMNLYFTYIQTLKNEDLLQFFKALRELSQIYLVDPADAKELATIIADGDRFHGIFRAEEVYQFAERRADWYQIKSKVERAMYGIGCMLQRFFLIQVEASYSVVPQYADPSEHEYSRLYFYPLASTVERVSQESPERLDHNDTPPSIVPP</sequence>
<evidence type="ECO:0000259" key="2">
    <source>
        <dbReference type="PROSITE" id="PS50181"/>
    </source>
</evidence>
<dbReference type="InterPro" id="IPR009976">
    <property type="entry name" value="Sec10-like"/>
</dbReference>
<name>A0A8H6CQ08_9LECA</name>
<dbReference type="AlphaFoldDB" id="A0A8H6CQ08"/>
<dbReference type="Pfam" id="PF07393">
    <property type="entry name" value="Sec10_HB"/>
    <property type="match status" value="1"/>
</dbReference>
<gene>
    <name evidence="3" type="ORF">HO133_008823</name>
</gene>
<dbReference type="GO" id="GO:0006893">
    <property type="term" value="P:Golgi to plasma membrane transport"/>
    <property type="evidence" value="ECO:0007669"/>
    <property type="project" value="TreeGrafter"/>
</dbReference>
<dbReference type="Pfam" id="PF12937">
    <property type="entry name" value="F-box-like"/>
    <property type="match status" value="1"/>
</dbReference>
<feature type="compositionally biased region" description="Polar residues" evidence="1">
    <location>
        <begin position="118"/>
        <end position="127"/>
    </location>
</feature>
<feature type="compositionally biased region" description="Basic and acidic residues" evidence="1">
    <location>
        <begin position="975"/>
        <end position="986"/>
    </location>
</feature>
<feature type="compositionally biased region" description="Polar residues" evidence="1">
    <location>
        <begin position="544"/>
        <end position="556"/>
    </location>
</feature>
<keyword evidence="4" id="KW-1185">Reference proteome</keyword>
<accession>A0A8H6CQ08</accession>
<dbReference type="GeneID" id="59337218"/>
<dbReference type="InterPro" id="IPR001810">
    <property type="entry name" value="F-box_dom"/>
</dbReference>
<dbReference type="EMBL" id="JACCJB010000005">
    <property type="protein sequence ID" value="KAF6227379.1"/>
    <property type="molecule type" value="Genomic_DNA"/>
</dbReference>
<reference evidence="3 4" key="1">
    <citation type="journal article" date="2020" name="Genomics">
        <title>Complete, high-quality genomes from long-read metagenomic sequencing of two wolf lichen thalli reveals enigmatic genome architecture.</title>
        <authorList>
            <person name="McKenzie S.K."/>
            <person name="Walston R.F."/>
            <person name="Allen J.L."/>
        </authorList>
    </citation>
    <scope>NUCLEOTIDE SEQUENCE [LARGE SCALE GENOMIC DNA]</scope>
    <source>
        <strain evidence="3">WasteWater1</strain>
    </source>
</reference>
<feature type="region of interest" description="Disordered" evidence="1">
    <location>
        <begin position="975"/>
        <end position="994"/>
    </location>
</feature>
<dbReference type="Proteomes" id="UP000593566">
    <property type="component" value="Unassembled WGS sequence"/>
</dbReference>
<dbReference type="GO" id="GO:0006887">
    <property type="term" value="P:exocytosis"/>
    <property type="evidence" value="ECO:0007669"/>
    <property type="project" value="TreeGrafter"/>
</dbReference>
<feature type="region of interest" description="Disordered" evidence="1">
    <location>
        <begin position="544"/>
        <end position="578"/>
    </location>
</feature>
<dbReference type="PROSITE" id="PS50181">
    <property type="entry name" value="FBOX"/>
    <property type="match status" value="1"/>
</dbReference>
<feature type="domain" description="F-box" evidence="2">
    <location>
        <begin position="28"/>
        <end position="74"/>
    </location>
</feature>
<evidence type="ECO:0000313" key="3">
    <source>
        <dbReference type="EMBL" id="KAF6227379.1"/>
    </source>
</evidence>
<feature type="region of interest" description="Disordered" evidence="1">
    <location>
        <begin position="92"/>
        <end position="133"/>
    </location>
</feature>
<dbReference type="PANTHER" id="PTHR12100:SF1">
    <property type="entry name" value="RECYCLIN-1"/>
    <property type="match status" value="1"/>
</dbReference>
<comment type="caution">
    <text evidence="3">The sequence shown here is derived from an EMBL/GenBank/DDBJ whole genome shotgun (WGS) entry which is preliminary data.</text>
</comment>
<dbReference type="SUPFAM" id="SSF81383">
    <property type="entry name" value="F-box domain"/>
    <property type="match status" value="1"/>
</dbReference>
<evidence type="ECO:0000313" key="4">
    <source>
        <dbReference type="Proteomes" id="UP000593566"/>
    </source>
</evidence>
<dbReference type="Gene3D" id="1.20.1280.50">
    <property type="match status" value="1"/>
</dbReference>
<dbReference type="PANTHER" id="PTHR12100">
    <property type="entry name" value="SEC10"/>
    <property type="match status" value="1"/>
</dbReference>
<dbReference type="SMART" id="SM00256">
    <property type="entry name" value="FBOX"/>
    <property type="match status" value="1"/>
</dbReference>
<dbReference type="InterPro" id="IPR048627">
    <property type="entry name" value="Sec10_HB"/>
</dbReference>
<organism evidence="3 4">
    <name type="scientific">Letharia lupina</name>
    <dbReference type="NCBI Taxonomy" id="560253"/>
    <lineage>
        <taxon>Eukaryota</taxon>
        <taxon>Fungi</taxon>
        <taxon>Dikarya</taxon>
        <taxon>Ascomycota</taxon>
        <taxon>Pezizomycotina</taxon>
        <taxon>Lecanoromycetes</taxon>
        <taxon>OSLEUM clade</taxon>
        <taxon>Lecanoromycetidae</taxon>
        <taxon>Lecanorales</taxon>
        <taxon>Lecanorineae</taxon>
        <taxon>Parmeliaceae</taxon>
        <taxon>Letharia</taxon>
    </lineage>
</organism>
<dbReference type="RefSeq" id="XP_037155687.1">
    <property type="nucleotide sequence ID" value="XM_037299686.1"/>
</dbReference>
<dbReference type="GO" id="GO:0000145">
    <property type="term" value="C:exocyst"/>
    <property type="evidence" value="ECO:0007669"/>
    <property type="project" value="TreeGrafter"/>
</dbReference>
<proteinExistence type="predicted"/>
<dbReference type="InterPro" id="IPR036047">
    <property type="entry name" value="F-box-like_dom_sf"/>
</dbReference>
<evidence type="ECO:0000256" key="1">
    <source>
        <dbReference type="SAM" id="MobiDB-lite"/>
    </source>
</evidence>
<protein>
    <recommendedName>
        <fullName evidence="2">F-box domain-containing protein</fullName>
    </recommendedName>
</protein>